<evidence type="ECO:0000313" key="7">
    <source>
        <dbReference type="Proteomes" id="UP001161409"/>
    </source>
</evidence>
<dbReference type="InterPro" id="IPR036074">
    <property type="entry name" value="CbiD_sf"/>
</dbReference>
<dbReference type="NCBIfam" id="NF000849">
    <property type="entry name" value="PRK00075.1-1"/>
    <property type="match status" value="1"/>
</dbReference>
<comment type="pathway">
    <text evidence="5">Cofactor biosynthesis; adenosylcobalamin biosynthesis; cob(II)yrinate a,c-diamide from sirohydrochlorin (anaerobic route): step 6/10.</text>
</comment>
<keyword evidence="1 5" id="KW-0169">Cobalamin biosynthesis</keyword>
<reference evidence="6" key="1">
    <citation type="journal article" date="2014" name="Int. J. Syst. Evol. Microbiol.">
        <title>Complete genome of a new Firmicutes species belonging to the dominant human colonic microbiota ('Ruminococcus bicirculans') reveals two chromosomes and a selective capacity to utilize plant glucans.</title>
        <authorList>
            <consortium name="NISC Comparative Sequencing Program"/>
            <person name="Wegmann U."/>
            <person name="Louis P."/>
            <person name="Goesmann A."/>
            <person name="Henrissat B."/>
            <person name="Duncan S.H."/>
            <person name="Flint H.J."/>
        </authorList>
    </citation>
    <scope>NUCLEOTIDE SEQUENCE</scope>
    <source>
        <strain evidence="6">NBRC 103408</strain>
    </source>
</reference>
<evidence type="ECO:0000256" key="4">
    <source>
        <dbReference type="ARBA" id="ARBA00022691"/>
    </source>
</evidence>
<evidence type="ECO:0000256" key="3">
    <source>
        <dbReference type="ARBA" id="ARBA00022679"/>
    </source>
</evidence>
<comment type="function">
    <text evidence="5">Catalyzes the methylation of C-1 in cobalt-precorrin-5B to form cobalt-precorrin-6A.</text>
</comment>
<evidence type="ECO:0000313" key="6">
    <source>
        <dbReference type="EMBL" id="GLQ06165.1"/>
    </source>
</evidence>
<gene>
    <name evidence="5 6" type="primary">cbiD</name>
    <name evidence="6" type="ORF">GCM10007924_13860</name>
</gene>
<dbReference type="Pfam" id="PF01888">
    <property type="entry name" value="CbiD"/>
    <property type="match status" value="1"/>
</dbReference>
<accession>A0ABQ5U1W0</accession>
<sequence>MIMSDEVPKKLRFGWTTGACATAGTKAALSALLSGTFPDPVSITLPKGQTPSFPLATERLDEGEATVSIIKDAGDDPDVTHLARIIVTVRHGGKGTGVTFRAGEGVGTVTREGLPLEVGEPAINPVPRQMMRQVVEELAGQAGVAPDFQIEVGVENGEELARHTMNGRLGIIGGLSILGTTGVVVPYSCAAWIASLHRGIDVARAAGATHVIASTGSTSEKAAQAIYNLPDHALLDMGDFAGGVLKYLKRHPVEKVTLAGGFAKFTKLAQGHMDLHSGRSAVDFVWLAEALAHLGASASVQQACKTANTAMQVLELAREQDIPLADYVAAKARSVAEGIAGSPCVDVLIFDRKGRLAGESGRDRG</sequence>
<organism evidence="6 7">
    <name type="scientific">Sneathiella chinensis</name>
    <dbReference type="NCBI Taxonomy" id="349750"/>
    <lineage>
        <taxon>Bacteria</taxon>
        <taxon>Pseudomonadati</taxon>
        <taxon>Pseudomonadota</taxon>
        <taxon>Alphaproteobacteria</taxon>
        <taxon>Sneathiellales</taxon>
        <taxon>Sneathiellaceae</taxon>
        <taxon>Sneathiella</taxon>
    </lineage>
</organism>
<dbReference type="NCBIfam" id="TIGR00312">
    <property type="entry name" value="cbiD"/>
    <property type="match status" value="1"/>
</dbReference>
<evidence type="ECO:0000256" key="1">
    <source>
        <dbReference type="ARBA" id="ARBA00022573"/>
    </source>
</evidence>
<comment type="catalytic activity">
    <reaction evidence="5">
        <text>Co-precorrin-5B + S-adenosyl-L-methionine = Co-precorrin-6A + S-adenosyl-L-homocysteine</text>
        <dbReference type="Rhea" id="RHEA:26285"/>
        <dbReference type="ChEBI" id="CHEBI:57856"/>
        <dbReference type="ChEBI" id="CHEBI:59789"/>
        <dbReference type="ChEBI" id="CHEBI:60063"/>
        <dbReference type="ChEBI" id="CHEBI:60064"/>
        <dbReference type="EC" id="2.1.1.195"/>
    </reaction>
</comment>
<keyword evidence="4 5" id="KW-0949">S-adenosyl-L-methionine</keyword>
<name>A0ABQ5U1W0_9PROT</name>
<keyword evidence="7" id="KW-1185">Reference proteome</keyword>
<evidence type="ECO:0000256" key="5">
    <source>
        <dbReference type="HAMAP-Rule" id="MF_00787"/>
    </source>
</evidence>
<dbReference type="PANTHER" id="PTHR35863">
    <property type="entry name" value="COBALT-PRECORRIN-5B C(1)-METHYLTRANSFERASE"/>
    <property type="match status" value="1"/>
</dbReference>
<keyword evidence="3 5" id="KW-0808">Transferase</keyword>
<dbReference type="EC" id="2.1.1.195" evidence="5"/>
<proteinExistence type="inferred from homology"/>
<dbReference type="HAMAP" id="MF_00787">
    <property type="entry name" value="CbiD"/>
    <property type="match status" value="1"/>
</dbReference>
<dbReference type="Proteomes" id="UP001161409">
    <property type="component" value="Unassembled WGS sequence"/>
</dbReference>
<keyword evidence="2 5" id="KW-0489">Methyltransferase</keyword>
<protein>
    <recommendedName>
        <fullName evidence="5">Cobalt-precorrin-5B C(1)-methyltransferase</fullName>
        <ecNumber evidence="5">2.1.1.195</ecNumber>
    </recommendedName>
    <alternativeName>
        <fullName evidence="5">Cobalt-precorrin-6A synthase</fullName>
    </alternativeName>
</protein>
<dbReference type="SUPFAM" id="SSF111342">
    <property type="entry name" value="CbiD-like"/>
    <property type="match status" value="1"/>
</dbReference>
<evidence type="ECO:0000256" key="2">
    <source>
        <dbReference type="ARBA" id="ARBA00022603"/>
    </source>
</evidence>
<dbReference type="Gene3D" id="3.30.2110.10">
    <property type="entry name" value="CbiD-like"/>
    <property type="match status" value="1"/>
</dbReference>
<comment type="similarity">
    <text evidence="5">Belongs to the CbiD family.</text>
</comment>
<dbReference type="PIRSF" id="PIRSF026782">
    <property type="entry name" value="CbiD"/>
    <property type="match status" value="1"/>
</dbReference>
<comment type="caution">
    <text evidence="6">The sequence shown here is derived from an EMBL/GenBank/DDBJ whole genome shotgun (WGS) entry which is preliminary data.</text>
</comment>
<dbReference type="PANTHER" id="PTHR35863:SF1">
    <property type="entry name" value="COBALT-PRECORRIN-5B C(1)-METHYLTRANSFERASE"/>
    <property type="match status" value="1"/>
</dbReference>
<dbReference type="EMBL" id="BSNF01000006">
    <property type="protein sequence ID" value="GLQ06165.1"/>
    <property type="molecule type" value="Genomic_DNA"/>
</dbReference>
<dbReference type="InterPro" id="IPR002748">
    <property type="entry name" value="CbiD"/>
</dbReference>
<reference evidence="6" key="2">
    <citation type="submission" date="2023-01" db="EMBL/GenBank/DDBJ databases">
        <title>Draft genome sequence of Sneathiella chinensis strain NBRC 103408.</title>
        <authorList>
            <person name="Sun Q."/>
            <person name="Mori K."/>
        </authorList>
    </citation>
    <scope>NUCLEOTIDE SEQUENCE</scope>
    <source>
        <strain evidence="6">NBRC 103408</strain>
    </source>
</reference>